<feature type="compositionally biased region" description="Polar residues" evidence="1">
    <location>
        <begin position="115"/>
        <end position="127"/>
    </location>
</feature>
<feature type="compositionally biased region" description="Polar residues" evidence="1">
    <location>
        <begin position="385"/>
        <end position="400"/>
    </location>
</feature>
<keyword evidence="3" id="KW-1185">Reference proteome</keyword>
<protein>
    <submittedName>
        <fullName evidence="2">Uncharacterized protein</fullName>
    </submittedName>
</protein>
<proteinExistence type="predicted"/>
<reference evidence="2 3" key="1">
    <citation type="submission" date="2017-12" db="EMBL/GenBank/DDBJ databases">
        <title>Comparative genomics of Botrytis spp.</title>
        <authorList>
            <person name="Valero-Jimenez C.A."/>
            <person name="Tapia P."/>
            <person name="Veloso J."/>
            <person name="Silva-Moreno E."/>
            <person name="Staats M."/>
            <person name="Valdes J.H."/>
            <person name="Van Kan J.A.L."/>
        </authorList>
    </citation>
    <scope>NUCLEOTIDE SEQUENCE [LARGE SCALE GENOMIC DNA]</scope>
    <source>
        <strain evidence="2 3">Bp0003</strain>
    </source>
</reference>
<accession>A0A4Z1FMA5</accession>
<name>A0A4Z1FMA5_9HELO</name>
<organism evidence="2 3">
    <name type="scientific">Botrytis paeoniae</name>
    <dbReference type="NCBI Taxonomy" id="278948"/>
    <lineage>
        <taxon>Eukaryota</taxon>
        <taxon>Fungi</taxon>
        <taxon>Dikarya</taxon>
        <taxon>Ascomycota</taxon>
        <taxon>Pezizomycotina</taxon>
        <taxon>Leotiomycetes</taxon>
        <taxon>Helotiales</taxon>
        <taxon>Sclerotiniaceae</taxon>
        <taxon>Botrytis</taxon>
    </lineage>
</organism>
<evidence type="ECO:0000313" key="3">
    <source>
        <dbReference type="Proteomes" id="UP000297910"/>
    </source>
</evidence>
<evidence type="ECO:0000256" key="1">
    <source>
        <dbReference type="SAM" id="MobiDB-lite"/>
    </source>
</evidence>
<dbReference type="AlphaFoldDB" id="A0A4Z1FMA5"/>
<comment type="caution">
    <text evidence="2">The sequence shown here is derived from an EMBL/GenBank/DDBJ whole genome shotgun (WGS) entry which is preliminary data.</text>
</comment>
<feature type="compositionally biased region" description="Basic and acidic residues" evidence="1">
    <location>
        <begin position="212"/>
        <end position="251"/>
    </location>
</feature>
<feature type="compositionally biased region" description="Polar residues" evidence="1">
    <location>
        <begin position="436"/>
        <end position="447"/>
    </location>
</feature>
<feature type="compositionally biased region" description="Basic and acidic residues" evidence="1">
    <location>
        <begin position="35"/>
        <end position="59"/>
    </location>
</feature>
<sequence>MGQDKKRDKKRDKKALSTVYEDEDVDKRERKRERSRSVRECDRGTDRRRNDYPDPERVTPSEYTNSHATSRRSKDTSEVHTAKKSDSRRGPPPSKSAGLGFADPDTPRSVVPSIASISPENHKSVSVVNDEVYERDRRSGRDDRSKCDAVVDKFRAKTEERQGSLSREERDERILRHAQDMGDRAAAGGPARTPSRAPTAKSHTSRATQGTRDIRDSQESRDSRNTRDSRETRKTKDTRDTRESSQQKRAESVAPSSRGSHGRRSTAERDRSPVRRGTSSWEYSSTTLITISGDANVAIHDHEQGVSTYISSSNSGRQHNVHRPPSFSSHHGDTPRYRPLPPLHPQLMSQPRIKELDSETAVSYDSRSTAKPSRSGSEAARYSPFENSDSGAKTITSSEASRFLGRPAASLSGYSSLNLEPVLEIREPRGAESLLKASSTLPSSLKR</sequence>
<gene>
    <name evidence="2" type="ORF">BPAE_0116g00130</name>
</gene>
<dbReference type="EMBL" id="PQXI01000116">
    <property type="protein sequence ID" value="TGO23952.1"/>
    <property type="molecule type" value="Genomic_DNA"/>
</dbReference>
<feature type="compositionally biased region" description="Basic and acidic residues" evidence="1">
    <location>
        <begin position="72"/>
        <end position="89"/>
    </location>
</feature>
<dbReference type="Proteomes" id="UP000297910">
    <property type="component" value="Unassembled WGS sequence"/>
</dbReference>
<feature type="compositionally biased region" description="Polar residues" evidence="1">
    <location>
        <begin position="201"/>
        <end position="211"/>
    </location>
</feature>
<evidence type="ECO:0000313" key="2">
    <source>
        <dbReference type="EMBL" id="TGO23952.1"/>
    </source>
</evidence>
<feature type="compositionally biased region" description="Polar residues" evidence="1">
    <location>
        <begin position="360"/>
        <end position="376"/>
    </location>
</feature>
<feature type="compositionally biased region" description="Polar residues" evidence="1">
    <location>
        <begin position="306"/>
        <end position="318"/>
    </location>
</feature>
<feature type="region of interest" description="Disordered" evidence="1">
    <location>
        <begin position="427"/>
        <end position="447"/>
    </location>
</feature>
<feature type="region of interest" description="Disordered" evidence="1">
    <location>
        <begin position="1"/>
        <end position="285"/>
    </location>
</feature>
<feature type="compositionally biased region" description="Basic and acidic residues" evidence="1">
    <location>
        <begin position="132"/>
        <end position="183"/>
    </location>
</feature>
<feature type="region of interest" description="Disordered" evidence="1">
    <location>
        <begin position="306"/>
        <end position="400"/>
    </location>
</feature>